<dbReference type="SMART" id="SM00889">
    <property type="entry name" value="EFG_IV"/>
    <property type="match status" value="1"/>
</dbReference>
<dbReference type="InterPro" id="IPR005517">
    <property type="entry name" value="Transl_elong_EFG/EF2_IV"/>
</dbReference>
<dbReference type="Pfam" id="PF00009">
    <property type="entry name" value="GTP_EFTU"/>
    <property type="match status" value="1"/>
</dbReference>
<dbReference type="InterPro" id="IPR014721">
    <property type="entry name" value="Ribsml_uS5_D2-typ_fold_subgr"/>
</dbReference>
<dbReference type="InterPro" id="IPR009022">
    <property type="entry name" value="EFG_III"/>
</dbReference>
<dbReference type="GO" id="GO:0003746">
    <property type="term" value="F:translation elongation factor activity"/>
    <property type="evidence" value="ECO:0007669"/>
    <property type="project" value="UniProtKB-UniRule"/>
</dbReference>
<organism evidence="6">
    <name type="scientific">uncultured Chloroflexota bacterium</name>
    <dbReference type="NCBI Taxonomy" id="166587"/>
    <lineage>
        <taxon>Bacteria</taxon>
        <taxon>Bacillati</taxon>
        <taxon>Chloroflexota</taxon>
        <taxon>environmental samples</taxon>
    </lineage>
</organism>
<dbReference type="InterPro" id="IPR047872">
    <property type="entry name" value="EFG_IV"/>
</dbReference>
<dbReference type="InterPro" id="IPR004540">
    <property type="entry name" value="Transl_elong_EFG/EF2"/>
</dbReference>
<dbReference type="EMBL" id="CADCTC010000193">
    <property type="protein sequence ID" value="CAA9276695.1"/>
    <property type="molecule type" value="Genomic_DNA"/>
</dbReference>
<comment type="similarity">
    <text evidence="1">Belongs to the TRAFAC class translation factor GTPase superfamily. Classic translation factor GTPase family. EF-G/EF-2 subfamily.</text>
</comment>
<dbReference type="GO" id="GO:0032790">
    <property type="term" value="P:ribosome disassembly"/>
    <property type="evidence" value="ECO:0007669"/>
    <property type="project" value="TreeGrafter"/>
</dbReference>
<dbReference type="AlphaFoldDB" id="A0A6J4JCM2"/>
<feature type="domain" description="Tr-type G" evidence="5">
    <location>
        <begin position="1"/>
        <end position="262"/>
    </location>
</feature>
<dbReference type="SUPFAM" id="SSF52540">
    <property type="entry name" value="P-loop containing nucleoside triphosphate hydrolases"/>
    <property type="match status" value="1"/>
</dbReference>
<protein>
    <recommendedName>
        <fullName evidence="4">Elongation factor G</fullName>
    </recommendedName>
</protein>
<evidence type="ECO:0000313" key="6">
    <source>
        <dbReference type="EMBL" id="CAA9276695.1"/>
    </source>
</evidence>
<dbReference type="Gene3D" id="3.30.70.240">
    <property type="match status" value="1"/>
</dbReference>
<dbReference type="PROSITE" id="PS51722">
    <property type="entry name" value="G_TR_2"/>
    <property type="match status" value="1"/>
</dbReference>
<keyword evidence="6" id="KW-0648">Protein biosynthesis</keyword>
<dbReference type="GO" id="GO:0003924">
    <property type="term" value="F:GTPase activity"/>
    <property type="evidence" value="ECO:0007669"/>
    <property type="project" value="InterPro"/>
</dbReference>
<dbReference type="NCBIfam" id="NF009379">
    <property type="entry name" value="PRK12740.1-3"/>
    <property type="match status" value="1"/>
</dbReference>
<dbReference type="NCBIfam" id="NF009891">
    <property type="entry name" value="PRK13351.1-1"/>
    <property type="match status" value="1"/>
</dbReference>
<keyword evidence="2" id="KW-0547">Nucleotide-binding</keyword>
<dbReference type="InterPro" id="IPR035647">
    <property type="entry name" value="EFG_III/V"/>
</dbReference>
<dbReference type="Pfam" id="PF00679">
    <property type="entry name" value="EFG_C"/>
    <property type="match status" value="1"/>
</dbReference>
<dbReference type="SUPFAM" id="SSF50447">
    <property type="entry name" value="Translation proteins"/>
    <property type="match status" value="1"/>
</dbReference>
<dbReference type="SUPFAM" id="SSF54980">
    <property type="entry name" value="EF-G C-terminal domain-like"/>
    <property type="match status" value="2"/>
</dbReference>
<dbReference type="InterPro" id="IPR009000">
    <property type="entry name" value="Transl_B-barrel_sf"/>
</dbReference>
<sequence>MGIGKTTLAEAMLFNAGAINRMGRVDDGTTVSDYDPDEHRRTMSVNVSVLPVEWKDHKINIVDTPGYADFVGEVAEAVRVVDGAVILACAVNGLEVGSEQVWEHCKQRDLPRIVVVNRMDRENASFERTLQQLRETFGKCVVPVQVPIGSRDQYRGVVDLLDRKALMFGDGGKIDEGDIPADLQEEVQSFADQLMESVAETDDELIMKYLEGEPLTHEEVVHGVHEGVRTGSIVPVFSAAALTNRGIGLLLDAITTYLPSPVEAGTVTATNAQAKQDEALAPDPNGPLAAMVFKTLADPFIGKLTYFRVYSGTLRPDSHLWNATKEKEERIGTIYTMLGKNQETATAVPAGDFAAVAKLAVTATGDTLCAKDHPLLLSPIAFPAPVYSAAVEAKSRQDQDRMGPALQRMQEEDPTIQVRRDAETGQTVISGMGDSHIEITVERIKRKFGAEMVIQPLRVPYRETLRTKATAEGRFVRQTGGHGQYGVCVIEVEPLTRGEGYHFADKIVGGVVSHSFRPAVDKGIQEAMADGVIAGYPLVDVRATLVDGKEHAVDSSEMAFKIAGSMAFKSAAEKAGVVLLEPVVKVEVTIPEQYTGDIMGDLSQKRGRVHGMNPNGNGTTTIEAEVPQAEMVRYAADLRSMTQGRGQFKMQFDHYDEVPGNVAQKVVEQAKSKSGVG</sequence>
<dbReference type="PANTHER" id="PTHR43261">
    <property type="entry name" value="TRANSLATION ELONGATION FACTOR G-RELATED"/>
    <property type="match status" value="1"/>
</dbReference>
<dbReference type="SMART" id="SM00838">
    <property type="entry name" value="EFG_C"/>
    <property type="match status" value="1"/>
</dbReference>
<dbReference type="InterPro" id="IPR027417">
    <property type="entry name" value="P-loop_NTPase"/>
</dbReference>
<evidence type="ECO:0000256" key="3">
    <source>
        <dbReference type="ARBA" id="ARBA00023134"/>
    </source>
</evidence>
<dbReference type="Pfam" id="PF03764">
    <property type="entry name" value="EFG_IV"/>
    <property type="match status" value="1"/>
</dbReference>
<dbReference type="InterPro" id="IPR000640">
    <property type="entry name" value="EFG_V-like"/>
</dbReference>
<keyword evidence="3" id="KW-0342">GTP-binding</keyword>
<dbReference type="Gene3D" id="3.30.230.10">
    <property type="match status" value="1"/>
</dbReference>
<dbReference type="NCBIfam" id="TIGR00484">
    <property type="entry name" value="EF-G"/>
    <property type="match status" value="1"/>
</dbReference>
<dbReference type="InterPro" id="IPR005225">
    <property type="entry name" value="Small_GTP-bd"/>
</dbReference>
<dbReference type="NCBIfam" id="NF009381">
    <property type="entry name" value="PRK12740.1-5"/>
    <property type="match status" value="1"/>
</dbReference>
<dbReference type="CDD" id="cd16262">
    <property type="entry name" value="EFG_III"/>
    <property type="match status" value="1"/>
</dbReference>
<reference evidence="6" key="1">
    <citation type="submission" date="2020-02" db="EMBL/GenBank/DDBJ databases">
        <authorList>
            <person name="Meier V. D."/>
        </authorList>
    </citation>
    <scope>NUCLEOTIDE SEQUENCE</scope>
    <source>
        <strain evidence="6">AVDCRST_MAG77</strain>
    </source>
</reference>
<dbReference type="InterPro" id="IPR041095">
    <property type="entry name" value="EFG_II"/>
</dbReference>
<dbReference type="CDD" id="cd04088">
    <property type="entry name" value="EFG_mtEFG_II"/>
    <property type="match status" value="1"/>
</dbReference>
<dbReference type="CDD" id="cd03713">
    <property type="entry name" value="EFG_mtEFG_C"/>
    <property type="match status" value="1"/>
</dbReference>
<gene>
    <name evidence="6" type="ORF">AVDCRST_MAG77-3561</name>
</gene>
<evidence type="ECO:0000259" key="5">
    <source>
        <dbReference type="PROSITE" id="PS51722"/>
    </source>
</evidence>
<evidence type="ECO:0000256" key="4">
    <source>
        <dbReference type="NCBIfam" id="TIGR00484"/>
    </source>
</evidence>
<dbReference type="Gene3D" id="2.40.30.10">
    <property type="entry name" value="Translation factors"/>
    <property type="match status" value="1"/>
</dbReference>
<dbReference type="CDD" id="cd04170">
    <property type="entry name" value="EF-G_bact"/>
    <property type="match status" value="1"/>
</dbReference>
<dbReference type="CDD" id="cd01434">
    <property type="entry name" value="EFG_mtEFG1_IV"/>
    <property type="match status" value="1"/>
</dbReference>
<dbReference type="Gene3D" id="3.40.50.300">
    <property type="entry name" value="P-loop containing nucleotide triphosphate hydrolases"/>
    <property type="match status" value="1"/>
</dbReference>
<dbReference type="GO" id="GO:0005525">
    <property type="term" value="F:GTP binding"/>
    <property type="evidence" value="ECO:0007669"/>
    <property type="project" value="UniProtKB-UniRule"/>
</dbReference>
<dbReference type="InterPro" id="IPR020568">
    <property type="entry name" value="Ribosomal_Su5_D2-typ_SF"/>
</dbReference>
<dbReference type="PANTHER" id="PTHR43261:SF6">
    <property type="entry name" value="ELONGATION FACTOR G-LIKE PROTEIN"/>
    <property type="match status" value="1"/>
</dbReference>
<dbReference type="Pfam" id="PF22042">
    <property type="entry name" value="EF-G_D2"/>
    <property type="match status" value="1"/>
</dbReference>
<dbReference type="FunFam" id="3.30.230.10:FF:000003">
    <property type="entry name" value="Elongation factor G"/>
    <property type="match status" value="1"/>
</dbReference>
<proteinExistence type="inferred from homology"/>
<evidence type="ECO:0000256" key="2">
    <source>
        <dbReference type="ARBA" id="ARBA00022741"/>
    </source>
</evidence>
<dbReference type="Gene3D" id="3.30.70.870">
    <property type="entry name" value="Elongation Factor G (Translational Gtpase), domain 3"/>
    <property type="match status" value="1"/>
</dbReference>
<evidence type="ECO:0000256" key="1">
    <source>
        <dbReference type="ARBA" id="ARBA00005870"/>
    </source>
</evidence>
<dbReference type="SUPFAM" id="SSF54211">
    <property type="entry name" value="Ribosomal protein S5 domain 2-like"/>
    <property type="match status" value="1"/>
</dbReference>
<dbReference type="InterPro" id="IPR035649">
    <property type="entry name" value="EFG_V"/>
</dbReference>
<keyword evidence="6" id="KW-0251">Elongation factor</keyword>
<dbReference type="InterPro" id="IPR053905">
    <property type="entry name" value="EF-G-like_DII"/>
</dbReference>
<dbReference type="Pfam" id="PF14492">
    <property type="entry name" value="EFG_III"/>
    <property type="match status" value="1"/>
</dbReference>
<dbReference type="FunFam" id="3.30.70.240:FF:000001">
    <property type="entry name" value="Elongation factor G"/>
    <property type="match status" value="1"/>
</dbReference>
<dbReference type="InterPro" id="IPR000795">
    <property type="entry name" value="T_Tr_GTP-bd_dom"/>
</dbReference>
<accession>A0A6J4JCM2</accession>
<name>A0A6J4JCM2_9CHLR</name>
<dbReference type="NCBIfam" id="TIGR00231">
    <property type="entry name" value="small_GTP"/>
    <property type="match status" value="1"/>
</dbReference>